<evidence type="ECO:0000313" key="3">
    <source>
        <dbReference type="EMBL" id="OOQ57313.1"/>
    </source>
</evidence>
<evidence type="ECO:0000259" key="2">
    <source>
        <dbReference type="Pfam" id="PF02517"/>
    </source>
</evidence>
<feature type="transmembrane region" description="Helical" evidence="1">
    <location>
        <begin position="12"/>
        <end position="30"/>
    </location>
</feature>
<dbReference type="Pfam" id="PF02517">
    <property type="entry name" value="Rce1-like"/>
    <property type="match status" value="1"/>
</dbReference>
<feature type="transmembrane region" description="Helical" evidence="1">
    <location>
        <begin position="118"/>
        <end position="137"/>
    </location>
</feature>
<gene>
    <name evidence="3" type="ORF">BC343_14460</name>
</gene>
<feature type="transmembrane region" description="Helical" evidence="1">
    <location>
        <begin position="149"/>
        <end position="166"/>
    </location>
</feature>
<evidence type="ECO:0000313" key="4">
    <source>
        <dbReference type="Proteomes" id="UP000189739"/>
    </source>
</evidence>
<evidence type="ECO:0000256" key="1">
    <source>
        <dbReference type="SAM" id="Phobius"/>
    </source>
</evidence>
<dbReference type="GO" id="GO:0080120">
    <property type="term" value="P:CAAX-box protein maturation"/>
    <property type="evidence" value="ECO:0007669"/>
    <property type="project" value="UniProtKB-ARBA"/>
</dbReference>
<keyword evidence="1" id="KW-1133">Transmembrane helix</keyword>
<protein>
    <recommendedName>
        <fullName evidence="2">CAAX prenyl protease 2/Lysostaphin resistance protein A-like domain-containing protein</fullName>
    </recommendedName>
</protein>
<comment type="caution">
    <text evidence="3">The sequence shown here is derived from an EMBL/GenBank/DDBJ whole genome shotgun (WGS) entry which is preliminary data.</text>
</comment>
<proteinExistence type="predicted"/>
<dbReference type="AlphaFoldDB" id="A0A1S9P8L7"/>
<dbReference type="STRING" id="1792845.BC343_14460"/>
<dbReference type="GO" id="GO:0004175">
    <property type="term" value="F:endopeptidase activity"/>
    <property type="evidence" value="ECO:0007669"/>
    <property type="project" value="UniProtKB-ARBA"/>
</dbReference>
<dbReference type="InterPro" id="IPR003675">
    <property type="entry name" value="Rce1/LyrA-like_dom"/>
</dbReference>
<name>A0A1S9P8L7_9SPHI</name>
<dbReference type="EMBL" id="MBTF01000036">
    <property type="protein sequence ID" value="OOQ57313.1"/>
    <property type="molecule type" value="Genomic_DNA"/>
</dbReference>
<accession>A0A1S9P8L7</accession>
<keyword evidence="4" id="KW-1185">Reference proteome</keyword>
<keyword evidence="1" id="KW-0812">Transmembrane</keyword>
<feature type="domain" description="CAAX prenyl protease 2/Lysostaphin resistance protein A-like" evidence="2">
    <location>
        <begin position="113"/>
        <end position="211"/>
    </location>
</feature>
<feature type="transmembrane region" description="Helical" evidence="1">
    <location>
        <begin position="81"/>
        <end position="106"/>
    </location>
</feature>
<feature type="transmembrane region" description="Helical" evidence="1">
    <location>
        <begin position="199"/>
        <end position="218"/>
    </location>
</feature>
<reference evidence="3 4" key="1">
    <citation type="submission" date="2016-07" db="EMBL/GenBank/DDBJ databases">
        <title>Genomic analysis of zinc-resistant bacterium Mucilaginibacter pedocola TBZ30.</title>
        <authorList>
            <person name="Huang J."/>
            <person name="Tang J."/>
        </authorList>
    </citation>
    <scope>NUCLEOTIDE SEQUENCE [LARGE SCALE GENOMIC DNA]</scope>
    <source>
        <strain evidence="3 4">TBZ30</strain>
    </source>
</reference>
<keyword evidence="1" id="KW-0472">Membrane</keyword>
<feature type="transmembrane region" description="Helical" evidence="1">
    <location>
        <begin position="50"/>
        <end position="69"/>
    </location>
</feature>
<sequence>MHRSQNNKYIAVMKQALWLIAGFALYYIGFKNFEAIMLFFNKWVHYGLAGYFWAYVAVGIPIFAAVCIINKGYNFPAYLGLNGNIGIAFIASLIFAAPLLLGGFIFFGLKPVTSVPNLIAQTLFAGFFEELYFRGFFFGQLFRKTKLGFLPSILVCSLIFAAGHLYQSHDAGTLFGVFITTFMGSVLFAWLFAEWEFNLWVPIILHTLMNLAWELFAMSENAFGNMSANILRGITIALSIILTLVYKKRTGRKLAVNRHTLLLKPAAKPLQ</sequence>
<dbReference type="Proteomes" id="UP000189739">
    <property type="component" value="Unassembled WGS sequence"/>
</dbReference>
<organism evidence="3 4">
    <name type="scientific">Mucilaginibacter pedocola</name>
    <dbReference type="NCBI Taxonomy" id="1792845"/>
    <lineage>
        <taxon>Bacteria</taxon>
        <taxon>Pseudomonadati</taxon>
        <taxon>Bacteroidota</taxon>
        <taxon>Sphingobacteriia</taxon>
        <taxon>Sphingobacteriales</taxon>
        <taxon>Sphingobacteriaceae</taxon>
        <taxon>Mucilaginibacter</taxon>
    </lineage>
</organism>
<feature type="transmembrane region" description="Helical" evidence="1">
    <location>
        <begin position="172"/>
        <end position="192"/>
    </location>
</feature>
<feature type="transmembrane region" description="Helical" evidence="1">
    <location>
        <begin position="230"/>
        <end position="246"/>
    </location>
</feature>